<reference evidence="4" key="1">
    <citation type="submission" date="2015-10" db="EMBL/GenBank/DDBJ databases">
        <title>Extensive mobilome-driven genome diversification in gut-associated Bacteroides vulgatus mpk.</title>
        <authorList>
            <person name="Beier S."/>
            <person name="Lange A."/>
            <person name="Huson D.H."/>
            <person name="Frick J.-S."/>
            <person name="Autenrieth I.B."/>
        </authorList>
    </citation>
    <scope>NUCLEOTIDE SEQUENCE [LARGE SCALE GENOMIC DNA]</scope>
    <source>
        <strain evidence="4">mpk</strain>
    </source>
</reference>
<dbReference type="EMBL" id="CP013020">
    <property type="protein sequence ID" value="ALK83521.1"/>
    <property type="molecule type" value="Genomic_DNA"/>
</dbReference>
<proteinExistence type="predicted"/>
<evidence type="ECO:0000313" key="4">
    <source>
        <dbReference type="Proteomes" id="UP000061587"/>
    </source>
</evidence>
<sequence length="132" mass="15522">MKYFSNFEHSLYNKESMDIIQVIIFIIIIVAAIVQQISKTGKEKKTPSPKKVLADIFPEIEQENIEEDLPVSSVQTVRTPQTPRMQHQPMVKKPTDSPRKENKREDRTPIRLSTKEEARRAFIYSEIFNRKY</sequence>
<name>A0A0P0M1J6_PHOVU</name>
<keyword evidence="2" id="KW-1133">Transmembrane helix</keyword>
<dbReference type="Proteomes" id="UP000061587">
    <property type="component" value="Chromosome"/>
</dbReference>
<evidence type="ECO:0000256" key="1">
    <source>
        <dbReference type="SAM" id="MobiDB-lite"/>
    </source>
</evidence>
<feature type="compositionally biased region" description="Polar residues" evidence="1">
    <location>
        <begin position="72"/>
        <end position="85"/>
    </location>
</feature>
<evidence type="ECO:0000256" key="2">
    <source>
        <dbReference type="SAM" id="Phobius"/>
    </source>
</evidence>
<feature type="region of interest" description="Disordered" evidence="1">
    <location>
        <begin position="67"/>
        <end position="113"/>
    </location>
</feature>
<accession>A0A0P0M1J6</accession>
<gene>
    <name evidence="3" type="ORF">BvMPK_0903</name>
</gene>
<dbReference type="AlphaFoldDB" id="A0A0P0M1J6"/>
<evidence type="ECO:0000313" key="3">
    <source>
        <dbReference type="EMBL" id="ALK83521.1"/>
    </source>
</evidence>
<reference evidence="3 4" key="2">
    <citation type="journal article" date="2016" name="Genome Biol. Evol.">
        <title>Extensive mobilome-driven genome diversification in mouse gut-associated Bacteroides vulgatus mpk.</title>
        <authorList>
            <person name="Lange A."/>
            <person name="Beier S."/>
            <person name="Steimle A."/>
            <person name="Autenrieth I.B."/>
            <person name="Huson D.H."/>
            <person name="Frick J.S."/>
        </authorList>
    </citation>
    <scope>NUCLEOTIDE SEQUENCE [LARGE SCALE GENOMIC DNA]</scope>
    <source>
        <strain evidence="4">mpk</strain>
    </source>
</reference>
<feature type="compositionally biased region" description="Basic and acidic residues" evidence="1">
    <location>
        <begin position="93"/>
        <end position="113"/>
    </location>
</feature>
<organism evidence="3 4">
    <name type="scientific">Phocaeicola vulgatus</name>
    <name type="common">Bacteroides vulgatus</name>
    <dbReference type="NCBI Taxonomy" id="821"/>
    <lineage>
        <taxon>Bacteria</taxon>
        <taxon>Pseudomonadati</taxon>
        <taxon>Bacteroidota</taxon>
        <taxon>Bacteroidia</taxon>
        <taxon>Bacteroidales</taxon>
        <taxon>Bacteroidaceae</taxon>
        <taxon>Phocaeicola</taxon>
    </lineage>
</organism>
<feature type="transmembrane region" description="Helical" evidence="2">
    <location>
        <begin position="20"/>
        <end position="38"/>
    </location>
</feature>
<dbReference type="PATRIC" id="fig|821.40.peg.1067"/>
<keyword evidence="2" id="KW-0472">Membrane</keyword>
<keyword evidence="2" id="KW-0812">Transmembrane</keyword>
<protein>
    <submittedName>
        <fullName evidence="3">Uncharacterized protein</fullName>
    </submittedName>
</protein>